<evidence type="ECO:0000313" key="4">
    <source>
        <dbReference type="EMBL" id="MBP3942171.1"/>
    </source>
</evidence>
<proteinExistence type="predicted"/>
<comment type="caution">
    <text evidence="4">The sequence shown here is derived from an EMBL/GenBank/DDBJ whole genome shotgun (WGS) entry which is preliminary data.</text>
</comment>
<feature type="domain" description="N-acetyltransferase" evidence="3">
    <location>
        <begin position="1"/>
        <end position="158"/>
    </location>
</feature>
<keyword evidence="5" id="KW-1185">Reference proteome</keyword>
<dbReference type="PROSITE" id="PS51186">
    <property type="entry name" value="GNAT"/>
    <property type="match status" value="1"/>
</dbReference>
<name>A0A8T4HBK2_9SPHI</name>
<dbReference type="GO" id="GO:0016747">
    <property type="term" value="F:acyltransferase activity, transferring groups other than amino-acyl groups"/>
    <property type="evidence" value="ECO:0007669"/>
    <property type="project" value="InterPro"/>
</dbReference>
<dbReference type="RefSeq" id="WP_353545652.1">
    <property type="nucleotide sequence ID" value="NZ_JAGKSB010000001.1"/>
</dbReference>
<dbReference type="Pfam" id="PF00583">
    <property type="entry name" value="Acetyltransf_1"/>
    <property type="match status" value="1"/>
</dbReference>
<organism evidence="4 5">
    <name type="scientific">Rhinopithecimicrobium faecis</name>
    <dbReference type="NCBI Taxonomy" id="2820698"/>
    <lineage>
        <taxon>Bacteria</taxon>
        <taxon>Pseudomonadati</taxon>
        <taxon>Bacteroidota</taxon>
        <taxon>Sphingobacteriia</taxon>
        <taxon>Sphingobacteriales</taxon>
        <taxon>Sphingobacteriaceae</taxon>
        <taxon>Rhinopithecimicrobium</taxon>
    </lineage>
</organism>
<gene>
    <name evidence="4" type="ORF">J5U18_01090</name>
</gene>
<dbReference type="EMBL" id="JAGKSB010000001">
    <property type="protein sequence ID" value="MBP3942171.1"/>
    <property type="molecule type" value="Genomic_DNA"/>
</dbReference>
<dbReference type="PANTHER" id="PTHR43072:SF23">
    <property type="entry name" value="UPF0039 PROTEIN C11D3.02C"/>
    <property type="match status" value="1"/>
</dbReference>
<evidence type="ECO:0000256" key="2">
    <source>
        <dbReference type="ARBA" id="ARBA00023315"/>
    </source>
</evidence>
<dbReference type="SUPFAM" id="SSF55729">
    <property type="entry name" value="Acyl-CoA N-acyltransferases (Nat)"/>
    <property type="match status" value="1"/>
</dbReference>
<keyword evidence="1" id="KW-0808">Transferase</keyword>
<evidence type="ECO:0000259" key="3">
    <source>
        <dbReference type="PROSITE" id="PS51186"/>
    </source>
</evidence>
<dbReference type="Proteomes" id="UP000679691">
    <property type="component" value="Unassembled WGS sequence"/>
</dbReference>
<dbReference type="InterPro" id="IPR000182">
    <property type="entry name" value="GNAT_dom"/>
</dbReference>
<dbReference type="PANTHER" id="PTHR43072">
    <property type="entry name" value="N-ACETYLTRANSFERASE"/>
    <property type="match status" value="1"/>
</dbReference>
<evidence type="ECO:0000256" key="1">
    <source>
        <dbReference type="ARBA" id="ARBA00022679"/>
    </source>
</evidence>
<protein>
    <submittedName>
        <fullName evidence="4">N-acetyltransferase</fullName>
    </submittedName>
</protein>
<dbReference type="Gene3D" id="3.40.630.30">
    <property type="match status" value="1"/>
</dbReference>
<reference evidence="4" key="1">
    <citation type="submission" date="2021-03" db="EMBL/GenBank/DDBJ databases">
        <authorList>
            <person name="Lu T."/>
            <person name="Wang Q."/>
            <person name="Han X."/>
        </authorList>
    </citation>
    <scope>NUCLEOTIDE SEQUENCE</scope>
    <source>
        <strain evidence="4">WQ 2009</strain>
    </source>
</reference>
<accession>A0A8T4HBK2</accession>
<keyword evidence="2" id="KW-0012">Acyltransferase</keyword>
<dbReference type="AlphaFoldDB" id="A0A8T4HBK2"/>
<dbReference type="InterPro" id="IPR016181">
    <property type="entry name" value="Acyl_CoA_acyltransferase"/>
</dbReference>
<dbReference type="CDD" id="cd04301">
    <property type="entry name" value="NAT_SF"/>
    <property type="match status" value="1"/>
</dbReference>
<evidence type="ECO:0000313" key="5">
    <source>
        <dbReference type="Proteomes" id="UP000679691"/>
    </source>
</evidence>
<sequence>MQIRNLLPTDYPAVAAIYQQAIDDGNITLAMKTSTWEDWDADHLPNLRFVLEEEGLVLAWVALSPVLQRTGYQGVAELSVYVDQAAQGRGLGPQLMDFIIGESERQCIWTILSFIFPENVRSIKLHEKFGFRILGTQEKAAQLRGVWRDNTIMERRSKQLI</sequence>